<dbReference type="Pfam" id="PF13946">
    <property type="entry name" value="DUF4214"/>
    <property type="match status" value="1"/>
</dbReference>
<organism evidence="4 5">
    <name type="scientific">Duganella aceris</name>
    <dbReference type="NCBI Taxonomy" id="2703883"/>
    <lineage>
        <taxon>Bacteria</taxon>
        <taxon>Pseudomonadati</taxon>
        <taxon>Pseudomonadota</taxon>
        <taxon>Betaproteobacteria</taxon>
        <taxon>Burkholderiales</taxon>
        <taxon>Oxalobacteraceae</taxon>
        <taxon>Telluria group</taxon>
        <taxon>Duganella</taxon>
    </lineage>
</organism>
<evidence type="ECO:0000256" key="1">
    <source>
        <dbReference type="ARBA" id="ARBA00022729"/>
    </source>
</evidence>
<comment type="caution">
    <text evidence="4">The sequence shown here is derived from an EMBL/GenBank/DDBJ whole genome shotgun (WGS) entry which is preliminary data.</text>
</comment>
<dbReference type="Gene3D" id="2.60.120.380">
    <property type="match status" value="7"/>
</dbReference>
<dbReference type="EMBL" id="JAADJT010000002">
    <property type="protein sequence ID" value="NGZ83530.1"/>
    <property type="molecule type" value="Genomic_DNA"/>
</dbReference>
<evidence type="ECO:0000313" key="5">
    <source>
        <dbReference type="Proteomes" id="UP000666369"/>
    </source>
</evidence>
<protein>
    <submittedName>
        <fullName evidence="4">DUF4214 domain-containing protein</fullName>
    </submittedName>
</protein>
<accession>A0ABX0FG42</accession>
<dbReference type="InterPro" id="IPR032812">
    <property type="entry name" value="SbsA_Ig"/>
</dbReference>
<dbReference type="InterPro" id="IPR025282">
    <property type="entry name" value="DUF4214"/>
</dbReference>
<dbReference type="Gene3D" id="1.10.3130.20">
    <property type="entry name" value="Phycobilisome linker domain"/>
    <property type="match status" value="1"/>
</dbReference>
<keyword evidence="1" id="KW-0732">Signal</keyword>
<dbReference type="Proteomes" id="UP000666369">
    <property type="component" value="Unassembled WGS sequence"/>
</dbReference>
<name>A0ABX0FG42_9BURK</name>
<dbReference type="Pfam" id="PF13205">
    <property type="entry name" value="Big_5"/>
    <property type="match status" value="1"/>
</dbReference>
<reference evidence="4 5" key="1">
    <citation type="submission" date="2020-01" db="EMBL/GenBank/DDBJ databases">
        <authorList>
            <person name="Lee S.D."/>
        </authorList>
    </citation>
    <scope>NUCLEOTIDE SEQUENCE [LARGE SCALE GENOMIC DNA]</scope>
    <source>
        <strain evidence="4 5">SAP-35</strain>
    </source>
</reference>
<proteinExistence type="predicted"/>
<dbReference type="InterPro" id="IPR038255">
    <property type="entry name" value="PBS_linker_sf"/>
</dbReference>
<keyword evidence="5" id="KW-1185">Reference proteome</keyword>
<evidence type="ECO:0000259" key="2">
    <source>
        <dbReference type="Pfam" id="PF13205"/>
    </source>
</evidence>
<dbReference type="SUPFAM" id="SSF89260">
    <property type="entry name" value="Collagen-binding domain"/>
    <property type="match status" value="2"/>
</dbReference>
<feature type="domain" description="DUF4214" evidence="3">
    <location>
        <begin position="1051"/>
        <end position="1119"/>
    </location>
</feature>
<feature type="domain" description="SbsA Ig-like" evidence="2">
    <location>
        <begin position="822"/>
        <end position="928"/>
    </location>
</feature>
<dbReference type="RefSeq" id="WP_166099191.1">
    <property type="nucleotide sequence ID" value="NZ_JAADJT010000002.1"/>
</dbReference>
<sequence length="1135" mass="117911">MADDYSNNVNTTGQIAIGGSKTGNFEASYDSDWFKVSLTAGTTYQFTLTGAADGGGTLGSYSNISLSVMGQQGYALASNWNISGSTLAPVVQFTPQSSGIYYVATGASGQLGTYKIKSSFPAADDYAADTTTIGTIAAEAAVSAAFQRTDDMDWFRFHADAGQITTFTAATGDGLVTPNYFYIYDSAGKSISSLQAQSGFVAGLGGDYFVGVSANGQIGAYTTTMHVVSDDYSADNTRTGNLNAGGQTSGVLEYRDDVDRFRMDVQQGQFYTISLSTKPGDSQQLTLSLTDGVGNYVSSSSSFADGTLTLRVLASGTGTYSLNVGGIYYVSTVGTAYTLKASAPEADDFGGSMGTATALELGVAVAGKVQSPDDVDMFKVSLSAGVTYRIGMALDNGASNYNFRMTDSSGYTVGQDFYSGQKFFTYTPTKTGDFYLSQAGGYGGVSAQGYTVMVDTVVDDYSANIATKGRLSVGSSTKGELEAGGGDADWYAVSLNAGGYYWFSVDGAKEGGGTLATYPYGAVMRLLDAKGAVLATSTPGFNGTSNILPYAVTTKGTYYVEVASPGGAGTYTVKARLGEVDDYGNDIAHAAAISTAAAVKGKLELTSDLDVFKFTAEAGVTYKLLLASGADGGVSVNSYTTLEVSGASNEYVPLRSVYDGLPQATRFFEASKSGDYYIKIGASAYGTTGTYVLSVASLGKDDFPASKLTTAVVEPGKPLSGTIAVADDHDWVKVQLEAGRTYVFDLQGSVSGGGSLDTSTSSAGMSLIGASGYAVAYTSSAVGGEPRLSYIAQTSGDYYLDVHGNGSKTGTYTVVATLTSGDATAPHLLSSSMQDGAVNVSPVMPKIVLSFDEIVMVGNGLTLSDGNGVALTLPSYGQSLAIGVGKTLVIDPHQNLKPGVTYTLSLPEGSVLDLAGNKLAGALSYKFTVADPVTVGTSGNDFMIGNMKMKLDGGAGVDTVYYGNSNPYNFQLVHNADGSYTMREYTETVGDTLTGVERLLFSSSGIALDIDGAGGQVYRLYQAAFNRTPDSAGLGFWMSKMDRGMTLNAVAEAFTASDEFIGRYGPSPSDAEFVNLLYQNVLHRAPEPAGNAHWLNLLAHDLTHAQALISFSESAENSAALASIIGNGFSYTPYG</sequence>
<gene>
    <name evidence="4" type="ORF">GW587_04540</name>
</gene>
<evidence type="ECO:0000259" key="3">
    <source>
        <dbReference type="Pfam" id="PF13946"/>
    </source>
</evidence>
<evidence type="ECO:0000313" key="4">
    <source>
        <dbReference type="EMBL" id="NGZ83530.1"/>
    </source>
</evidence>
<reference evidence="5" key="2">
    <citation type="submission" date="2023-07" db="EMBL/GenBank/DDBJ databases">
        <title>Duganella aceri sp. nov., isolated from tree sap.</title>
        <authorList>
            <person name="Kim I.S."/>
        </authorList>
    </citation>
    <scope>NUCLEOTIDE SEQUENCE [LARGE SCALE GENOMIC DNA]</scope>
    <source>
        <strain evidence="5">SAP-35</strain>
    </source>
</reference>